<dbReference type="GO" id="GO:0005975">
    <property type="term" value="P:carbohydrate metabolic process"/>
    <property type="evidence" value="ECO:0007669"/>
    <property type="project" value="InterPro"/>
</dbReference>
<dbReference type="SMART" id="SM00642">
    <property type="entry name" value="Aamy"/>
    <property type="match status" value="1"/>
</dbReference>
<dbReference type="Gene3D" id="3.20.20.80">
    <property type="entry name" value="Glycosidases"/>
    <property type="match status" value="2"/>
</dbReference>
<evidence type="ECO:0000256" key="1">
    <source>
        <dbReference type="ARBA" id="ARBA00008061"/>
    </source>
</evidence>
<evidence type="ECO:0000259" key="6">
    <source>
        <dbReference type="SMART" id="SM00810"/>
    </source>
</evidence>
<dbReference type="PANTHER" id="PTHR43447">
    <property type="entry name" value="ALPHA-AMYLASE"/>
    <property type="match status" value="1"/>
</dbReference>
<evidence type="ECO:0000256" key="3">
    <source>
        <dbReference type="ARBA" id="ARBA00023295"/>
    </source>
</evidence>
<dbReference type="InterPro" id="IPR013780">
    <property type="entry name" value="Glyco_hydro_b"/>
</dbReference>
<dbReference type="AlphaFoldDB" id="M2W629"/>
<dbReference type="eggNOG" id="KOG0471">
    <property type="taxonomic scope" value="Eukaryota"/>
</dbReference>
<protein>
    <submittedName>
        <fullName evidence="7">Alpha-amylase</fullName>
        <ecNumber evidence="7">3.2.1.1</ecNumber>
    </submittedName>
</protein>
<feature type="domain" description="Glycosyl hydrolase family 13 catalytic" evidence="5">
    <location>
        <begin position="44"/>
        <end position="440"/>
    </location>
</feature>
<evidence type="ECO:0000256" key="2">
    <source>
        <dbReference type="ARBA" id="ARBA00022801"/>
    </source>
</evidence>
<evidence type="ECO:0000313" key="7">
    <source>
        <dbReference type="EMBL" id="EME31221.1"/>
    </source>
</evidence>
<gene>
    <name evidence="7" type="ORF">Gasu_14640</name>
</gene>
<dbReference type="KEGG" id="gsl:Gasu_14640"/>
<dbReference type="EMBL" id="KB454493">
    <property type="protein sequence ID" value="EME31221.1"/>
    <property type="molecule type" value="Genomic_DNA"/>
</dbReference>
<feature type="domain" description="Alpha-amylase C-terminal beta-sheet" evidence="6">
    <location>
        <begin position="441"/>
        <end position="499"/>
    </location>
</feature>
<evidence type="ECO:0000259" key="5">
    <source>
        <dbReference type="SMART" id="SM00642"/>
    </source>
</evidence>
<feature type="compositionally biased region" description="Acidic residues" evidence="4">
    <location>
        <begin position="245"/>
        <end position="255"/>
    </location>
</feature>
<dbReference type="EC" id="3.2.1.1" evidence="7"/>
<dbReference type="Proteomes" id="UP000030680">
    <property type="component" value="Unassembled WGS sequence"/>
</dbReference>
<accession>M2W629</accession>
<dbReference type="InterPro" id="IPR017853">
    <property type="entry name" value="GH"/>
</dbReference>
<keyword evidence="3 7" id="KW-0326">Glycosidase</keyword>
<keyword evidence="8" id="KW-1185">Reference proteome</keyword>
<sequence length="500" mass="57744">MNWTNYYQSVVASLIVPVNTTCQVILQALPKNIQIQDSCSFYEQVLFKEESLHDISRGGFTSVWLPPPSKSVQLEGYLPGGLYDLDSFYGSQVSLERLVLVLKERGLQVWIDWPLKRRCLKEQDPTTRSHMFVTRPIWTADCLKYAFSSFHRTTSHVGYPKLLVRSTSHNGLDTTIPVDLNNSKVRQDLLQWVSWLENQLSMDGVVCDGVQMEDIPFLLELIKHEESRWKAISPQPMLSLSSPTYEEEEKEEEVEQPSFLSSSQEREWKEPFIYSPLTPNEYLSIALVKVEFSQDSDGRLAYDQSLATEQLFEFIQSTHRSYALIDTVSRTILETALIFQEYWRLIDKEARLVGLLGRASDRAITVLNMVDLLANMEREYVETGGGGWVICKTQRCDFPDAHILKGYAYLLTHPGIPCIHWDHYFDERWRQGIEELIQVRRGCHIHASSTVYIESACAEYYAAFVDKHVAVKIGRGDWHPNGPCWELCTFGWEYAVWKRK</sequence>
<reference evidence="8" key="1">
    <citation type="journal article" date="2013" name="Science">
        <title>Gene transfer from bacteria and archaea facilitated evolution of an extremophilic eukaryote.</title>
        <authorList>
            <person name="Schonknecht G."/>
            <person name="Chen W.H."/>
            <person name="Ternes C.M."/>
            <person name="Barbier G.G."/>
            <person name="Shrestha R.P."/>
            <person name="Stanke M."/>
            <person name="Brautigam A."/>
            <person name="Baker B.J."/>
            <person name="Banfield J.F."/>
            <person name="Garavito R.M."/>
            <person name="Carr K."/>
            <person name="Wilkerson C."/>
            <person name="Rensing S.A."/>
            <person name="Gagneul D."/>
            <person name="Dickenson N.E."/>
            <person name="Oesterhelt C."/>
            <person name="Lercher M.J."/>
            <person name="Weber A.P."/>
        </authorList>
    </citation>
    <scope>NUCLEOTIDE SEQUENCE [LARGE SCALE GENOMIC DNA]</scope>
    <source>
        <strain evidence="8">074W</strain>
    </source>
</reference>
<dbReference type="SUPFAM" id="SSF51011">
    <property type="entry name" value="Glycosyl hydrolase domain"/>
    <property type="match status" value="1"/>
</dbReference>
<feature type="region of interest" description="Disordered" evidence="4">
    <location>
        <begin position="240"/>
        <end position="260"/>
    </location>
</feature>
<name>M2W629_GALSU</name>
<evidence type="ECO:0000256" key="4">
    <source>
        <dbReference type="SAM" id="MobiDB-lite"/>
    </source>
</evidence>
<dbReference type="SUPFAM" id="SSF51445">
    <property type="entry name" value="(Trans)glycosidases"/>
    <property type="match status" value="1"/>
</dbReference>
<evidence type="ECO:0000313" key="8">
    <source>
        <dbReference type="Proteomes" id="UP000030680"/>
    </source>
</evidence>
<proteinExistence type="inferred from homology"/>
<organism evidence="7 8">
    <name type="scientific">Galdieria sulphuraria</name>
    <name type="common">Red alga</name>
    <dbReference type="NCBI Taxonomy" id="130081"/>
    <lineage>
        <taxon>Eukaryota</taxon>
        <taxon>Rhodophyta</taxon>
        <taxon>Bangiophyceae</taxon>
        <taxon>Galdieriales</taxon>
        <taxon>Galdieriaceae</taxon>
        <taxon>Galdieria</taxon>
    </lineage>
</organism>
<dbReference type="Gene3D" id="2.60.40.1180">
    <property type="entry name" value="Golgi alpha-mannosidase II"/>
    <property type="match status" value="1"/>
</dbReference>
<dbReference type="Pfam" id="PF07821">
    <property type="entry name" value="Alpha-amyl_C2"/>
    <property type="match status" value="1"/>
</dbReference>
<dbReference type="GO" id="GO:0005509">
    <property type="term" value="F:calcium ion binding"/>
    <property type="evidence" value="ECO:0007669"/>
    <property type="project" value="InterPro"/>
</dbReference>
<dbReference type="OrthoDB" id="550577at2759"/>
<dbReference type="GO" id="GO:0004556">
    <property type="term" value="F:alpha-amylase activity"/>
    <property type="evidence" value="ECO:0007669"/>
    <property type="project" value="UniProtKB-EC"/>
</dbReference>
<dbReference type="Gramene" id="EME31221">
    <property type="protein sequence ID" value="EME31221"/>
    <property type="gene ID" value="Gasu_14640"/>
</dbReference>
<dbReference type="SMART" id="SM00810">
    <property type="entry name" value="Alpha-amyl_C2"/>
    <property type="match status" value="1"/>
</dbReference>
<dbReference type="GeneID" id="17089884"/>
<keyword evidence="2 7" id="KW-0378">Hydrolase</keyword>
<dbReference type="InterPro" id="IPR012850">
    <property type="entry name" value="A-amylase_bs_C"/>
</dbReference>
<dbReference type="STRING" id="130081.M2W629"/>
<comment type="similarity">
    <text evidence="1">Belongs to the glycosyl hydrolase 13 family.</text>
</comment>
<dbReference type="InterPro" id="IPR006047">
    <property type="entry name" value="GH13_cat_dom"/>
</dbReference>
<dbReference type="RefSeq" id="XP_005707741.1">
    <property type="nucleotide sequence ID" value="XM_005707684.1"/>
</dbReference>